<dbReference type="Proteomes" id="UP000678499">
    <property type="component" value="Unassembled WGS sequence"/>
</dbReference>
<protein>
    <recommendedName>
        <fullName evidence="7">tRNA (34-2'-O)-methyltransferase regulator WDR6</fullName>
    </recommendedName>
</protein>
<dbReference type="GO" id="GO:0005737">
    <property type="term" value="C:cytoplasm"/>
    <property type="evidence" value="ECO:0007669"/>
    <property type="project" value="UniProtKB-SubCell"/>
</dbReference>
<dbReference type="Gene3D" id="2.130.10.10">
    <property type="entry name" value="YVTN repeat-like/Quinoprotein amine dehydrogenase"/>
    <property type="match status" value="3"/>
</dbReference>
<accession>A0A7R9BQA0</accession>
<evidence type="ECO:0000256" key="1">
    <source>
        <dbReference type="ARBA" id="ARBA00004496"/>
    </source>
</evidence>
<feature type="repeat" description="WD" evidence="8">
    <location>
        <begin position="318"/>
        <end position="342"/>
    </location>
</feature>
<dbReference type="InterPro" id="IPR015943">
    <property type="entry name" value="WD40/YVTN_repeat-like_dom_sf"/>
</dbReference>
<dbReference type="PROSITE" id="PS51257">
    <property type="entry name" value="PROKAR_LIPOPROTEIN"/>
    <property type="match status" value="1"/>
</dbReference>
<keyword evidence="3 8" id="KW-0853">WD repeat</keyword>
<dbReference type="InterPro" id="IPR001680">
    <property type="entry name" value="WD40_rpt"/>
</dbReference>
<evidence type="ECO:0000256" key="4">
    <source>
        <dbReference type="ARBA" id="ARBA00022694"/>
    </source>
</evidence>
<dbReference type="EMBL" id="CAJPEX010001678">
    <property type="protein sequence ID" value="CAG0919681.1"/>
    <property type="molecule type" value="Genomic_DNA"/>
</dbReference>
<sequence>MSVFGERVMVNAPVTAACFLTQDLVAVGQGNILEIYEVPGGKQVYQAEVLRRGTDIKGLKFVDHDAKWRLLAFGDRFLVIVSLKTESFSSNRRIEVKKPNENLTCEDWLISVDILSNGSEEELILLTAHNRVQIFVDHHRKALDCCCTDQSLVVCGRVLREANDDLIVITGTMFSEVLIWSCCGNEDKESVILHRLKGHQGIVFHVQIDPTRKYLLSTSDDRSVRIWTRVEGDSWSSAKFQCSPALYGHGARVWAADFLGGMLVASAGEDSQVCVWNWNTNSLHHRLSAHGGASLRCLAVSRECRAMFTPASEAAGIVFHVQIDPTRKYLLSTSDDRSVRIWTRVEGDSWSSAKFQCSPALYGHGARVWAADFLGGMLVASAGEDSQVCVWNWNTNSLHHRLSAHGGASLRCLAVSRDSDAFVTGGSDGACKYFPNPRPAVRTRFKPGPAIRSVHSVDNIGSHLFVTCVSGLLQLVSCLDNNNGQVKWESDESALLNSYACSDVAINCETEGGGFRVVCAGLGPVLLFLKFRETDYCCWTCDDRKEVDVGEFCRSKICFVKWLGEDVLVSDAEGQTVLVGTEISLLKRNGPAKSTWATAAAVSTNLTQILLGYRDGAIQLFHRHKIGDEWNAVGTEKRNIFGKHGASTLVFDERRGVFWGAGRKGVIFAWKADSTGLHLLEKSSSKHEWIGSITVFHHELRIVTFHSRYCVIHDEQGEEIWRVDCGGGHRSWAISSDNSKFFFVKEGILYMEQKSQGCVATNVLK</sequence>
<dbReference type="SMART" id="SM00320">
    <property type="entry name" value="WD40"/>
    <property type="match status" value="6"/>
</dbReference>
<dbReference type="PANTHER" id="PTHR14344:SF3">
    <property type="entry name" value="WD REPEAT-CONTAINING PROTEIN 6"/>
    <property type="match status" value="1"/>
</dbReference>
<name>A0A7R9BQA0_9CRUS</name>
<evidence type="ECO:0000256" key="7">
    <source>
        <dbReference type="ARBA" id="ARBA00040154"/>
    </source>
</evidence>
<dbReference type="GO" id="GO:0030488">
    <property type="term" value="P:tRNA methylation"/>
    <property type="evidence" value="ECO:0007669"/>
    <property type="project" value="TreeGrafter"/>
</dbReference>
<keyword evidence="2" id="KW-0963">Cytoplasm</keyword>
<evidence type="ECO:0000256" key="5">
    <source>
        <dbReference type="ARBA" id="ARBA00022737"/>
    </source>
</evidence>
<feature type="repeat" description="WD" evidence="8">
    <location>
        <begin position="196"/>
        <end position="227"/>
    </location>
</feature>
<comment type="subcellular location">
    <subcellularLocation>
        <location evidence="1">Cytoplasm</location>
    </subcellularLocation>
</comment>
<dbReference type="PROSITE" id="PS50082">
    <property type="entry name" value="WD_REPEATS_2"/>
    <property type="match status" value="2"/>
</dbReference>
<keyword evidence="10" id="KW-1185">Reference proteome</keyword>
<evidence type="ECO:0000256" key="2">
    <source>
        <dbReference type="ARBA" id="ARBA00022490"/>
    </source>
</evidence>
<dbReference type="SUPFAM" id="SSF50998">
    <property type="entry name" value="Quinoprotein alcohol dehydrogenase-like"/>
    <property type="match status" value="1"/>
</dbReference>
<gene>
    <name evidence="9" type="ORF">NMOB1V02_LOCUS7201</name>
</gene>
<dbReference type="OrthoDB" id="5594999at2759"/>
<evidence type="ECO:0000256" key="6">
    <source>
        <dbReference type="ARBA" id="ARBA00038255"/>
    </source>
</evidence>
<proteinExistence type="inferred from homology"/>
<dbReference type="EMBL" id="OA883715">
    <property type="protein sequence ID" value="CAD7279529.1"/>
    <property type="molecule type" value="Genomic_DNA"/>
</dbReference>
<dbReference type="AlphaFoldDB" id="A0A7R9BQA0"/>
<reference evidence="9" key="1">
    <citation type="submission" date="2020-11" db="EMBL/GenBank/DDBJ databases">
        <authorList>
            <person name="Tran Van P."/>
        </authorList>
    </citation>
    <scope>NUCLEOTIDE SEQUENCE</scope>
</reference>
<dbReference type="Pfam" id="PF00400">
    <property type="entry name" value="WD40"/>
    <property type="match status" value="5"/>
</dbReference>
<evidence type="ECO:0000256" key="3">
    <source>
        <dbReference type="ARBA" id="ARBA00022574"/>
    </source>
</evidence>
<dbReference type="InterPro" id="IPR036322">
    <property type="entry name" value="WD40_repeat_dom_sf"/>
</dbReference>
<keyword evidence="4" id="KW-0819">tRNA processing</keyword>
<evidence type="ECO:0000256" key="8">
    <source>
        <dbReference type="PROSITE-ProRule" id="PRU00221"/>
    </source>
</evidence>
<evidence type="ECO:0000313" key="9">
    <source>
        <dbReference type="EMBL" id="CAD7279529.1"/>
    </source>
</evidence>
<evidence type="ECO:0000313" key="10">
    <source>
        <dbReference type="Proteomes" id="UP000678499"/>
    </source>
</evidence>
<dbReference type="SUPFAM" id="SSF50978">
    <property type="entry name" value="WD40 repeat-like"/>
    <property type="match status" value="1"/>
</dbReference>
<organism evidence="9">
    <name type="scientific">Notodromas monacha</name>
    <dbReference type="NCBI Taxonomy" id="399045"/>
    <lineage>
        <taxon>Eukaryota</taxon>
        <taxon>Metazoa</taxon>
        <taxon>Ecdysozoa</taxon>
        <taxon>Arthropoda</taxon>
        <taxon>Crustacea</taxon>
        <taxon>Oligostraca</taxon>
        <taxon>Ostracoda</taxon>
        <taxon>Podocopa</taxon>
        <taxon>Podocopida</taxon>
        <taxon>Cypridocopina</taxon>
        <taxon>Cypridoidea</taxon>
        <taxon>Cyprididae</taxon>
        <taxon>Notodromas</taxon>
    </lineage>
</organism>
<dbReference type="PANTHER" id="PTHR14344">
    <property type="entry name" value="WD REPEAT PROTEIN"/>
    <property type="match status" value="1"/>
</dbReference>
<dbReference type="InterPro" id="IPR011047">
    <property type="entry name" value="Quinoprotein_ADH-like_sf"/>
</dbReference>
<dbReference type="PROSITE" id="PS50294">
    <property type="entry name" value="WD_REPEATS_REGION"/>
    <property type="match status" value="1"/>
</dbReference>
<feature type="non-terminal residue" evidence="9">
    <location>
        <position position="1"/>
    </location>
</feature>
<comment type="similarity">
    <text evidence="6">Belongs to the WD repeat WDR6 family.</text>
</comment>
<dbReference type="InterPro" id="IPR051973">
    <property type="entry name" value="tRNA_Anticodon_Mtase-Reg"/>
</dbReference>
<keyword evidence="5" id="KW-0677">Repeat</keyword>